<sequence>MKLKTLAFLSAALLTACSSQNHKNEEFIYSSPEFSISKNEVVQGKFTAEIIGSKQISSDYQSPKHLNYSPVIDFKFAINQKDNELDFGVNHRVFIQPNGNEYETPIIKFGEQFSDQNQPTDNKPLAPNTKVTFRLDMNEVLKSFEEKGFYETIHGDKIAKVDFKEVCIAGGSYPLRWDFENLGGNNGERLTDEDNDGIYETTIVLNPHNEDLKTKNVWTLEEDISNFPQLNTDIPLMDAAYNLTLEEVIKLSEADGTFRTGEKWAGVWTRDVSYAIILGLAQVDPERCKTSLRKKVKRNRIVQDTGSGGAWPVSTDRIVWTLAAWEIYKVTGDNDWLEEVFQIIKNTVDDDLEVIWNTKEIVKGETSFTDWRKQTYPRWMDNVDISQSTGLSTNIVYYQSLKILHEMGQVLGKENIEKYNLKADHLKAEINANFWLEDKGYYAQYQYGRFNKITSPNSEALGEAFAVLFGIGDQKRSNRVIANTPNMTYGIPTVYPQLNGIPPYHNDSVWPFVQMFWNLAAAQVGNEAILEHGLASIYRALALFLTNKENMVASTGDFAGTELNSNYQLWSVAGSLGLVYKIFFGMDFQAEQLKFSPVIPQAYQGQKTLTNFTYRNAILDITISGHGNKIKSFKVDGIEQDAAISSSLEGKHQIEIQLANNSFKDAPLQLVENHVMLPTPETTLTKNIISWEKIEGAQKYEIFVNGKLKETTDKTSIKIEEQNFQEVSVRAIDTEGFVSFLSEPIKVYNEKNESLIEAERFAKISDKKLTDFTGIGAIEISKLANRNFVFDVKVPADGEYLIDFRYSNGSGPWNTDNKCALRTLFLENNKIGSVVMAQRGTDEWSNWSYSNSNKVYLKKGKNQLSLKFEDYDENMNVDINNALIDYIRLIKL</sequence>
<dbReference type="InterPro" id="IPR008979">
    <property type="entry name" value="Galactose-bd-like_sf"/>
</dbReference>
<dbReference type="InterPro" id="IPR008928">
    <property type="entry name" value="6-hairpin_glycosidase_sf"/>
</dbReference>
<evidence type="ECO:0000313" key="2">
    <source>
        <dbReference type="EMBL" id="PWJ44162.1"/>
    </source>
</evidence>
<name>A0A315ZFS7_SEDFL</name>
<dbReference type="SUPFAM" id="SSF48208">
    <property type="entry name" value="Six-hairpin glycosidases"/>
    <property type="match status" value="1"/>
</dbReference>
<feature type="domain" description="Alpha-L-rhamnosidase six-hairpin glycosidase" evidence="1">
    <location>
        <begin position="319"/>
        <end position="449"/>
    </location>
</feature>
<accession>A0A315ZFS7</accession>
<dbReference type="InterPro" id="IPR012341">
    <property type="entry name" value="6hp_glycosidase-like_sf"/>
</dbReference>
<comment type="caution">
    <text evidence="2">The sequence shown here is derived from an EMBL/GenBank/DDBJ whole genome shotgun (WGS) entry which is preliminary data.</text>
</comment>
<reference evidence="2 3" key="1">
    <citation type="submission" date="2018-03" db="EMBL/GenBank/DDBJ databases">
        <title>Genomic Encyclopedia of Archaeal and Bacterial Type Strains, Phase II (KMG-II): from individual species to whole genera.</title>
        <authorList>
            <person name="Goeker M."/>
        </authorList>
    </citation>
    <scope>NUCLEOTIDE SEQUENCE [LARGE SCALE GENOMIC DNA]</scope>
    <source>
        <strain evidence="2 3">DSM 28229</strain>
    </source>
</reference>
<evidence type="ECO:0000313" key="3">
    <source>
        <dbReference type="Proteomes" id="UP000245535"/>
    </source>
</evidence>
<dbReference type="Gene3D" id="2.60.420.10">
    <property type="entry name" value="Maltose phosphorylase, domain 3"/>
    <property type="match status" value="1"/>
</dbReference>
<protein>
    <submittedName>
        <fullName evidence="2">Alpha-L-rhamnosidase-like protein</fullName>
    </submittedName>
</protein>
<dbReference type="EMBL" id="QGDO01000001">
    <property type="protein sequence ID" value="PWJ44162.1"/>
    <property type="molecule type" value="Genomic_DNA"/>
</dbReference>
<dbReference type="SUPFAM" id="SSF49785">
    <property type="entry name" value="Galactose-binding domain-like"/>
    <property type="match status" value="1"/>
</dbReference>
<dbReference type="AlphaFoldDB" id="A0A315ZFS7"/>
<dbReference type="Proteomes" id="UP000245535">
    <property type="component" value="Unassembled WGS sequence"/>
</dbReference>
<organism evidence="2 3">
    <name type="scientific">Sediminitomix flava</name>
    <dbReference type="NCBI Taxonomy" id="379075"/>
    <lineage>
        <taxon>Bacteria</taxon>
        <taxon>Pseudomonadati</taxon>
        <taxon>Bacteroidota</taxon>
        <taxon>Cytophagia</taxon>
        <taxon>Cytophagales</taxon>
        <taxon>Flammeovirgaceae</taxon>
        <taxon>Sediminitomix</taxon>
    </lineage>
</organism>
<keyword evidence="3" id="KW-1185">Reference proteome</keyword>
<dbReference type="PROSITE" id="PS51257">
    <property type="entry name" value="PROKAR_LIPOPROTEIN"/>
    <property type="match status" value="1"/>
</dbReference>
<proteinExistence type="predicted"/>
<dbReference type="Gene3D" id="1.50.10.10">
    <property type="match status" value="1"/>
</dbReference>
<dbReference type="RefSeq" id="WP_109615675.1">
    <property type="nucleotide sequence ID" value="NZ_QGDO01000001.1"/>
</dbReference>
<dbReference type="GO" id="GO:0005975">
    <property type="term" value="P:carbohydrate metabolic process"/>
    <property type="evidence" value="ECO:0007669"/>
    <property type="project" value="InterPro"/>
</dbReference>
<dbReference type="InterPro" id="IPR035396">
    <property type="entry name" value="Bac_rhamnosid6H"/>
</dbReference>
<gene>
    <name evidence="2" type="ORF">BC781_101512</name>
</gene>
<dbReference type="Gene3D" id="2.60.120.260">
    <property type="entry name" value="Galactose-binding domain-like"/>
    <property type="match status" value="1"/>
</dbReference>
<dbReference type="Pfam" id="PF17389">
    <property type="entry name" value="Bac_rhamnosid6H"/>
    <property type="match status" value="1"/>
</dbReference>
<dbReference type="OrthoDB" id="49490at2"/>
<evidence type="ECO:0000259" key="1">
    <source>
        <dbReference type="Pfam" id="PF17389"/>
    </source>
</evidence>